<evidence type="ECO:0000313" key="3">
    <source>
        <dbReference type="Proteomes" id="UP001163046"/>
    </source>
</evidence>
<dbReference type="EMBL" id="MU826251">
    <property type="protein sequence ID" value="KAJ7381567.1"/>
    <property type="molecule type" value="Genomic_DNA"/>
</dbReference>
<gene>
    <name evidence="2" type="ORF">OS493_040442</name>
</gene>
<dbReference type="Proteomes" id="UP001163046">
    <property type="component" value="Unassembled WGS sequence"/>
</dbReference>
<accession>A0A9X0CZE5</accession>
<comment type="caution">
    <text evidence="2">The sequence shown here is derived from an EMBL/GenBank/DDBJ whole genome shotgun (WGS) entry which is preliminary data.</text>
</comment>
<organism evidence="2 3">
    <name type="scientific">Desmophyllum pertusum</name>
    <dbReference type="NCBI Taxonomy" id="174260"/>
    <lineage>
        <taxon>Eukaryota</taxon>
        <taxon>Metazoa</taxon>
        <taxon>Cnidaria</taxon>
        <taxon>Anthozoa</taxon>
        <taxon>Hexacorallia</taxon>
        <taxon>Scleractinia</taxon>
        <taxon>Caryophylliina</taxon>
        <taxon>Caryophylliidae</taxon>
        <taxon>Desmophyllum</taxon>
    </lineage>
</organism>
<evidence type="ECO:0000313" key="2">
    <source>
        <dbReference type="EMBL" id="KAJ7381567.1"/>
    </source>
</evidence>
<protein>
    <submittedName>
        <fullName evidence="2">Uncharacterized protein</fullName>
    </submittedName>
</protein>
<name>A0A9X0CZE5_9CNID</name>
<keyword evidence="3" id="KW-1185">Reference proteome</keyword>
<evidence type="ECO:0000256" key="1">
    <source>
        <dbReference type="SAM" id="MobiDB-lite"/>
    </source>
</evidence>
<proteinExistence type="predicted"/>
<feature type="compositionally biased region" description="Polar residues" evidence="1">
    <location>
        <begin position="87"/>
        <end position="98"/>
    </location>
</feature>
<reference evidence="2" key="1">
    <citation type="submission" date="2023-01" db="EMBL/GenBank/DDBJ databases">
        <title>Genome assembly of the deep-sea coral Lophelia pertusa.</title>
        <authorList>
            <person name="Herrera S."/>
            <person name="Cordes E."/>
        </authorList>
    </citation>
    <scope>NUCLEOTIDE SEQUENCE</scope>
    <source>
        <strain evidence="2">USNM1676648</strain>
        <tissue evidence="2">Polyp</tissue>
    </source>
</reference>
<feature type="region of interest" description="Disordered" evidence="1">
    <location>
        <begin position="70"/>
        <end position="98"/>
    </location>
</feature>
<dbReference type="AlphaFoldDB" id="A0A9X0CZE5"/>
<sequence>MHLIFLSDKEQIGAKRRKKIPHFSDYLVAEAEVAPLGMGGAGGGGFGGFGAMGLLGSTFSFVPFGANPGTSQSSNQGGGGTISTGTVTCCWTDTPSGS</sequence>